<dbReference type="Pfam" id="PF04250">
    <property type="entry name" value="DUF429"/>
    <property type="match status" value="1"/>
</dbReference>
<dbReference type="Proteomes" id="UP001156831">
    <property type="component" value="Unassembled WGS sequence"/>
</dbReference>
<sequence length="245" mass="26783">MGDRIIAGVDLAWLGTRNPTALAIGRIAGNSVILHSVSGGHYGIGAVIEALSCVPSLHGVAIDAPLVISNEFGMRTCERELGCAYGGRKASCHASSLARYPNSDGVMLSNYLERLGFRHLGPTGQRWQLECYPHPALIEIFGLRERLPYKKGTVGQKRVGQIELGRLICSLATSSVLPLHVPDDVRRQVEPDHIQRLVGRELKRNEDMLDAIICMYIGALYQAGQRDQVFGSVDEGYIYVPAFRG</sequence>
<evidence type="ECO:0000313" key="1">
    <source>
        <dbReference type="EMBL" id="MDH5831707.1"/>
    </source>
</evidence>
<reference evidence="1 2" key="1">
    <citation type="submission" date="2023-04" db="EMBL/GenBank/DDBJ databases">
        <title>Luteimonas sp. M1R5S18.</title>
        <authorList>
            <person name="Sun J.-Q."/>
        </authorList>
    </citation>
    <scope>NUCLEOTIDE SEQUENCE [LARGE SCALE GENOMIC DNA]</scope>
    <source>
        <strain evidence="1 2">M1R5S18</strain>
    </source>
</reference>
<name>A0ABT6JM16_9GAMM</name>
<comment type="caution">
    <text evidence="1">The sequence shown here is derived from an EMBL/GenBank/DDBJ whole genome shotgun (WGS) entry which is preliminary data.</text>
</comment>
<dbReference type="InterPro" id="IPR007362">
    <property type="entry name" value="DUF429"/>
</dbReference>
<organism evidence="1 2">
    <name type="scientific">Luteimonas rhizosphaericola</name>
    <dbReference type="NCBI Taxonomy" id="3042024"/>
    <lineage>
        <taxon>Bacteria</taxon>
        <taxon>Pseudomonadati</taxon>
        <taxon>Pseudomonadota</taxon>
        <taxon>Gammaproteobacteria</taxon>
        <taxon>Lysobacterales</taxon>
        <taxon>Lysobacteraceae</taxon>
        <taxon>Luteimonas</taxon>
    </lineage>
</organism>
<evidence type="ECO:0000313" key="2">
    <source>
        <dbReference type="Proteomes" id="UP001156831"/>
    </source>
</evidence>
<dbReference type="RefSeq" id="WP_280602668.1">
    <property type="nucleotide sequence ID" value="NZ_JARXRN010000028.1"/>
</dbReference>
<gene>
    <name evidence="1" type="ORF">QFW80_14385</name>
</gene>
<keyword evidence="2" id="KW-1185">Reference proteome</keyword>
<dbReference type="PIRSF" id="PIRSF018008">
    <property type="entry name" value="UCP018008"/>
    <property type="match status" value="1"/>
</dbReference>
<accession>A0ABT6JM16</accession>
<proteinExistence type="predicted"/>
<dbReference type="EMBL" id="JARXRN010000028">
    <property type="protein sequence ID" value="MDH5831707.1"/>
    <property type="molecule type" value="Genomic_DNA"/>
</dbReference>
<dbReference type="InterPro" id="IPR008306">
    <property type="entry name" value="UCP018008"/>
</dbReference>
<protein>
    <submittedName>
        <fullName evidence="1">DUF429 domain-containing protein</fullName>
    </submittedName>
</protein>